<dbReference type="Pfam" id="PF13579">
    <property type="entry name" value="Glyco_trans_4_4"/>
    <property type="match status" value="1"/>
</dbReference>
<organism evidence="3 4">
    <name type="scientific">Thiohalocapsa halophila</name>
    <dbReference type="NCBI Taxonomy" id="69359"/>
    <lineage>
        <taxon>Bacteria</taxon>
        <taxon>Pseudomonadati</taxon>
        <taxon>Pseudomonadota</taxon>
        <taxon>Gammaproteobacteria</taxon>
        <taxon>Chromatiales</taxon>
        <taxon>Chromatiaceae</taxon>
        <taxon>Thiohalocapsa</taxon>
    </lineage>
</organism>
<dbReference type="Proteomes" id="UP000748752">
    <property type="component" value="Unassembled WGS sequence"/>
</dbReference>
<reference evidence="3 4" key="1">
    <citation type="journal article" date="2020" name="Microorganisms">
        <title>Osmotic Adaptation and Compatible Solute Biosynthesis of Phototrophic Bacteria as Revealed from Genome Analyses.</title>
        <authorList>
            <person name="Imhoff J.F."/>
            <person name="Rahn T."/>
            <person name="Kunzel S."/>
            <person name="Keller A."/>
            <person name="Neulinger S.C."/>
        </authorList>
    </citation>
    <scope>NUCLEOTIDE SEQUENCE [LARGE SCALE GENOMIC DNA]</scope>
    <source>
        <strain evidence="3 4">DSM 6210</strain>
    </source>
</reference>
<gene>
    <name evidence="3" type="ORF">CKO31_21805</name>
</gene>
<proteinExistence type="predicted"/>
<keyword evidence="4" id="KW-1185">Reference proteome</keyword>
<sequence length="399" mass="43344">MKVAFVTSSLSRLAGGIFEIERDLASAMSARGDTIVKAFGPADQYIDEDRALWDCAGVHAYPIAGPPAFGYSRDLPRLLAAEDADVGHLHSLWMYPSIAIRSWAYQHRRAYVVTPNGMLEPWALANSRWKKRVALALYERRTLTSAACIQANTEKELHDVRAFGLRNPVAVIPNGVHLPPADDGSPPQWAEQVPDARKVLLFLGRLHPKKGLVNLVRGFALAGRRKGPASRDWTLVIAGWDQGGHRRALEGIVAEEGIERQVRFIGPQFGANKAATLRRADSFVLPSFSEGLPMAVLEAWAFGKPVVMTPACNLPEGFAQGAALSTGYDATSVGCALEELFSMSCDDLAAMGARGRRLAETRFSWAEVAARLREVYAWVAAEAPRPDCIVLDEAGVSAG</sequence>
<dbReference type="SUPFAM" id="SSF53756">
    <property type="entry name" value="UDP-Glycosyltransferase/glycogen phosphorylase"/>
    <property type="match status" value="1"/>
</dbReference>
<evidence type="ECO:0000313" key="3">
    <source>
        <dbReference type="EMBL" id="MBK1633338.1"/>
    </source>
</evidence>
<evidence type="ECO:0000259" key="1">
    <source>
        <dbReference type="Pfam" id="PF00534"/>
    </source>
</evidence>
<comment type="caution">
    <text evidence="3">The sequence shown here is derived from an EMBL/GenBank/DDBJ whole genome shotgun (WGS) entry which is preliminary data.</text>
</comment>
<name>A0ABS1CNB1_9GAMM</name>
<dbReference type="InterPro" id="IPR001296">
    <property type="entry name" value="Glyco_trans_1"/>
</dbReference>
<dbReference type="InterPro" id="IPR028098">
    <property type="entry name" value="Glyco_trans_4-like_N"/>
</dbReference>
<accession>A0ABS1CNB1</accession>
<feature type="domain" description="Glycosyl transferase family 1" evidence="1">
    <location>
        <begin position="191"/>
        <end position="356"/>
    </location>
</feature>
<dbReference type="PANTHER" id="PTHR45947">
    <property type="entry name" value="SULFOQUINOVOSYL TRANSFERASE SQD2"/>
    <property type="match status" value="1"/>
</dbReference>
<evidence type="ECO:0008006" key="5">
    <source>
        <dbReference type="Google" id="ProtNLM"/>
    </source>
</evidence>
<dbReference type="RefSeq" id="WP_200241669.1">
    <property type="nucleotide sequence ID" value="NZ_NRRV01000079.1"/>
</dbReference>
<protein>
    <recommendedName>
        <fullName evidence="5">Glycosyltransferase</fullName>
    </recommendedName>
</protein>
<dbReference type="Pfam" id="PF00534">
    <property type="entry name" value="Glycos_transf_1"/>
    <property type="match status" value="1"/>
</dbReference>
<evidence type="ECO:0000313" key="4">
    <source>
        <dbReference type="Proteomes" id="UP000748752"/>
    </source>
</evidence>
<dbReference type="PANTHER" id="PTHR45947:SF3">
    <property type="entry name" value="SULFOQUINOVOSYL TRANSFERASE SQD2"/>
    <property type="match status" value="1"/>
</dbReference>
<dbReference type="EMBL" id="NRRV01000079">
    <property type="protein sequence ID" value="MBK1633338.1"/>
    <property type="molecule type" value="Genomic_DNA"/>
</dbReference>
<evidence type="ECO:0000259" key="2">
    <source>
        <dbReference type="Pfam" id="PF13579"/>
    </source>
</evidence>
<dbReference type="InterPro" id="IPR050194">
    <property type="entry name" value="Glycosyltransferase_grp1"/>
</dbReference>
<feature type="domain" description="Glycosyltransferase subfamily 4-like N-terminal" evidence="2">
    <location>
        <begin position="22"/>
        <end position="175"/>
    </location>
</feature>
<dbReference type="Gene3D" id="3.40.50.2000">
    <property type="entry name" value="Glycogen Phosphorylase B"/>
    <property type="match status" value="2"/>
</dbReference>